<dbReference type="Pfam" id="PF13470">
    <property type="entry name" value="PIN_3"/>
    <property type="match status" value="1"/>
</dbReference>
<proteinExistence type="predicted"/>
<name>A0A1Q6A325_9SPHI</name>
<dbReference type="Proteomes" id="UP000186720">
    <property type="component" value="Unassembled WGS sequence"/>
</dbReference>
<dbReference type="STRING" id="1302689.RG47T_3880"/>
<organism evidence="2 3">
    <name type="scientific">Mucilaginibacter polytrichastri</name>
    <dbReference type="NCBI Taxonomy" id="1302689"/>
    <lineage>
        <taxon>Bacteria</taxon>
        <taxon>Pseudomonadati</taxon>
        <taxon>Bacteroidota</taxon>
        <taxon>Sphingobacteriia</taxon>
        <taxon>Sphingobacteriales</taxon>
        <taxon>Sphingobacteriaceae</taxon>
        <taxon>Mucilaginibacter</taxon>
    </lineage>
</organism>
<dbReference type="PANTHER" id="PTHR34610">
    <property type="entry name" value="SSL7007 PROTEIN"/>
    <property type="match status" value="1"/>
</dbReference>
<dbReference type="InterPro" id="IPR002850">
    <property type="entry name" value="PIN_toxin-like"/>
</dbReference>
<sequence>MKIVLDSNVLLVAIGRRSQYRPIWNAFIEGKYQLIISEDIIHEYEEILIQHSAPGIADFVKEIFIESPDVSIQQIFYKWEAIEADPDDNKFFDVAVASNVDYLVTNDAHFNIIKNLKFPAVRIISAGEFLNILISL</sequence>
<dbReference type="InterPro" id="IPR002716">
    <property type="entry name" value="PIN_dom"/>
</dbReference>
<dbReference type="AlphaFoldDB" id="A0A1Q6A325"/>
<dbReference type="PANTHER" id="PTHR34610:SF3">
    <property type="entry name" value="SSL7007 PROTEIN"/>
    <property type="match status" value="1"/>
</dbReference>
<feature type="domain" description="PIN" evidence="1">
    <location>
        <begin position="2"/>
        <end position="108"/>
    </location>
</feature>
<dbReference type="EMBL" id="MPPL01000001">
    <property type="protein sequence ID" value="OKS88413.1"/>
    <property type="molecule type" value="Genomic_DNA"/>
</dbReference>
<dbReference type="SUPFAM" id="SSF88723">
    <property type="entry name" value="PIN domain-like"/>
    <property type="match status" value="1"/>
</dbReference>
<dbReference type="InterPro" id="IPR029060">
    <property type="entry name" value="PIN-like_dom_sf"/>
</dbReference>
<evidence type="ECO:0000313" key="2">
    <source>
        <dbReference type="EMBL" id="OKS88413.1"/>
    </source>
</evidence>
<gene>
    <name evidence="2" type="ORF">RG47T_3880</name>
</gene>
<dbReference type="RefSeq" id="WP_074490991.1">
    <property type="nucleotide sequence ID" value="NZ_FPAM01000012.1"/>
</dbReference>
<comment type="caution">
    <text evidence="2">The sequence shown here is derived from an EMBL/GenBank/DDBJ whole genome shotgun (WGS) entry which is preliminary data.</text>
</comment>
<dbReference type="OrthoDB" id="9802590at2"/>
<evidence type="ECO:0000259" key="1">
    <source>
        <dbReference type="Pfam" id="PF13470"/>
    </source>
</evidence>
<protein>
    <recommendedName>
        <fullName evidence="1">PIN domain-containing protein</fullName>
    </recommendedName>
</protein>
<reference evidence="2 3" key="1">
    <citation type="submission" date="2016-11" db="EMBL/GenBank/DDBJ databases">
        <title>Whole Genome Sequencing of Mucilaginibacter polytrichastri RG4-7(T) isolated from the moss sample.</title>
        <authorList>
            <person name="Li Y."/>
        </authorList>
    </citation>
    <scope>NUCLEOTIDE SEQUENCE [LARGE SCALE GENOMIC DNA]</scope>
    <source>
        <strain evidence="2 3">RG4-7</strain>
    </source>
</reference>
<evidence type="ECO:0000313" key="3">
    <source>
        <dbReference type="Proteomes" id="UP000186720"/>
    </source>
</evidence>
<accession>A0A1Q6A325</accession>
<dbReference type="NCBIfam" id="TIGR00305">
    <property type="entry name" value="putative toxin-antitoxin system toxin component, PIN family"/>
    <property type="match status" value="1"/>
</dbReference>
<keyword evidence="3" id="KW-1185">Reference proteome</keyword>